<evidence type="ECO:0000256" key="2">
    <source>
        <dbReference type="ARBA" id="ARBA00022490"/>
    </source>
</evidence>
<name>A0A6F9DMU4_9ASCI</name>
<dbReference type="GO" id="GO:0005737">
    <property type="term" value="C:cytoplasm"/>
    <property type="evidence" value="ECO:0007669"/>
    <property type="project" value="UniProtKB-SubCell"/>
</dbReference>
<dbReference type="PANTHER" id="PTHR46212">
    <property type="entry name" value="PEFLIN"/>
    <property type="match status" value="1"/>
</dbReference>
<evidence type="ECO:0000256" key="5">
    <source>
        <dbReference type="ARBA" id="ARBA00022837"/>
    </source>
</evidence>
<keyword evidence="2" id="KW-0963">Cytoplasm</keyword>
<evidence type="ECO:0000313" key="7">
    <source>
        <dbReference type="EMBL" id="CAB3264772.1"/>
    </source>
</evidence>
<sequence>MAYQQQPQIPPAVVQWFRSVDVDGTGTISAIELQQALTNNDWSHFQLNTCYQMITLFDRTYTGQINMYDFHSLTNFLNQWRQVFDANDQDRSGTISEHELHATFGRIGFNLSPNFVRMAMWRYDTLNRRCLTFEGFINCCLMLQSLTRDFQQRDTAKQGSAQIGYDDFMCMAINNLK</sequence>
<dbReference type="GO" id="GO:0048306">
    <property type="term" value="F:calcium-dependent protein binding"/>
    <property type="evidence" value="ECO:0007669"/>
    <property type="project" value="UniProtKB-ARBA"/>
</dbReference>
<organism evidence="7">
    <name type="scientific">Phallusia mammillata</name>
    <dbReference type="NCBI Taxonomy" id="59560"/>
    <lineage>
        <taxon>Eukaryota</taxon>
        <taxon>Metazoa</taxon>
        <taxon>Chordata</taxon>
        <taxon>Tunicata</taxon>
        <taxon>Ascidiacea</taxon>
        <taxon>Phlebobranchia</taxon>
        <taxon>Ascidiidae</taxon>
        <taxon>Phallusia</taxon>
    </lineage>
</organism>
<proteinExistence type="evidence at transcript level"/>
<keyword evidence="3" id="KW-0479">Metal-binding</keyword>
<comment type="subcellular location">
    <subcellularLocation>
        <location evidence="1">Cytoplasm</location>
    </subcellularLocation>
</comment>
<dbReference type="Pfam" id="PF13202">
    <property type="entry name" value="EF-hand_5"/>
    <property type="match status" value="2"/>
</dbReference>
<dbReference type="PROSITE" id="PS50222">
    <property type="entry name" value="EF_HAND_2"/>
    <property type="match status" value="2"/>
</dbReference>
<dbReference type="Gene3D" id="1.10.238.10">
    <property type="entry name" value="EF-hand"/>
    <property type="match status" value="1"/>
</dbReference>
<dbReference type="InterPro" id="IPR002048">
    <property type="entry name" value="EF_hand_dom"/>
</dbReference>
<keyword evidence="5" id="KW-0106">Calcium</keyword>
<feature type="domain" description="EF-hand" evidence="6">
    <location>
        <begin position="75"/>
        <end position="110"/>
    </location>
</feature>
<dbReference type="InterPro" id="IPR051426">
    <property type="entry name" value="Peflin/Sorcin_CaBP"/>
</dbReference>
<dbReference type="AlphaFoldDB" id="A0A6F9DMU4"/>
<evidence type="ECO:0000256" key="1">
    <source>
        <dbReference type="ARBA" id="ARBA00004496"/>
    </source>
</evidence>
<keyword evidence="4" id="KW-0677">Repeat</keyword>
<dbReference type="EMBL" id="LR788910">
    <property type="protein sequence ID" value="CAB3264772.1"/>
    <property type="molecule type" value="mRNA"/>
</dbReference>
<reference evidence="7" key="1">
    <citation type="submission" date="2020-04" db="EMBL/GenBank/DDBJ databases">
        <authorList>
            <person name="Neveu A P."/>
        </authorList>
    </citation>
    <scope>NUCLEOTIDE SEQUENCE</scope>
    <source>
        <tissue evidence="7">Whole embryo</tissue>
    </source>
</reference>
<dbReference type="SMART" id="SM00054">
    <property type="entry name" value="EFh"/>
    <property type="match status" value="2"/>
</dbReference>
<dbReference type="PANTHER" id="PTHR46212:SF3">
    <property type="entry name" value="GH27120P"/>
    <property type="match status" value="1"/>
</dbReference>
<evidence type="ECO:0000256" key="3">
    <source>
        <dbReference type="ARBA" id="ARBA00022723"/>
    </source>
</evidence>
<dbReference type="SUPFAM" id="SSF47473">
    <property type="entry name" value="EF-hand"/>
    <property type="match status" value="1"/>
</dbReference>
<dbReference type="GO" id="GO:0005509">
    <property type="term" value="F:calcium ion binding"/>
    <property type="evidence" value="ECO:0007669"/>
    <property type="project" value="InterPro"/>
</dbReference>
<gene>
    <name evidence="7" type="primary">Pef1</name>
</gene>
<evidence type="ECO:0000259" key="6">
    <source>
        <dbReference type="PROSITE" id="PS50222"/>
    </source>
</evidence>
<dbReference type="InterPro" id="IPR018247">
    <property type="entry name" value="EF_Hand_1_Ca_BS"/>
</dbReference>
<dbReference type="PROSITE" id="PS00018">
    <property type="entry name" value="EF_HAND_1"/>
    <property type="match status" value="2"/>
</dbReference>
<protein>
    <submittedName>
        <fullName evidence="7">Peflin-like</fullName>
    </submittedName>
</protein>
<accession>A0A6F9DMU4</accession>
<dbReference type="InterPro" id="IPR011992">
    <property type="entry name" value="EF-hand-dom_pair"/>
</dbReference>
<feature type="domain" description="EF-hand" evidence="6">
    <location>
        <begin position="8"/>
        <end position="43"/>
    </location>
</feature>
<evidence type="ECO:0000256" key="4">
    <source>
        <dbReference type="ARBA" id="ARBA00022737"/>
    </source>
</evidence>